<dbReference type="SUPFAM" id="SSF56672">
    <property type="entry name" value="DNA/RNA polymerases"/>
    <property type="match status" value="1"/>
</dbReference>
<dbReference type="InterPro" id="IPR001878">
    <property type="entry name" value="Znf_CCHC"/>
</dbReference>
<evidence type="ECO:0000313" key="9">
    <source>
        <dbReference type="EMBL" id="CAG9137961.1"/>
    </source>
</evidence>
<keyword evidence="10" id="KW-1185">Reference proteome</keyword>
<dbReference type="EMBL" id="CAJHNJ030000469">
    <property type="protein sequence ID" value="CAG9137961.1"/>
    <property type="molecule type" value="Genomic_DNA"/>
</dbReference>
<feature type="domain" description="CCHC-type" evidence="7">
    <location>
        <begin position="220"/>
        <end position="234"/>
    </location>
</feature>
<keyword evidence="2" id="KW-0479">Metal-binding</keyword>
<evidence type="ECO:0000256" key="3">
    <source>
        <dbReference type="ARBA" id="ARBA00022750"/>
    </source>
</evidence>
<evidence type="ECO:0000259" key="8">
    <source>
        <dbReference type="PROSITE" id="PS50994"/>
    </source>
</evidence>
<dbReference type="PROSITE" id="PS50158">
    <property type="entry name" value="ZF_CCHC"/>
    <property type="match status" value="1"/>
</dbReference>
<keyword evidence="5" id="KW-0863">Zinc-finger</keyword>
<dbReference type="GO" id="GO:0006508">
    <property type="term" value="P:proteolysis"/>
    <property type="evidence" value="ECO:0007669"/>
    <property type="project" value="UniProtKB-KW"/>
</dbReference>
<dbReference type="InterPro" id="IPR057670">
    <property type="entry name" value="SH3_retrovirus"/>
</dbReference>
<dbReference type="AlphaFoldDB" id="A0A8S4GDM9"/>
<dbReference type="InterPro" id="IPR025724">
    <property type="entry name" value="GAG-pre-integrase_dom"/>
</dbReference>
<keyword evidence="5" id="KW-0862">Zinc</keyword>
<keyword evidence="1" id="KW-0645">Protease</keyword>
<dbReference type="InterPro" id="IPR012337">
    <property type="entry name" value="RNaseH-like_sf"/>
</dbReference>
<protein>
    <submittedName>
        <fullName evidence="9">(diamondback moth) hypothetical protein</fullName>
    </submittedName>
</protein>
<dbReference type="Pfam" id="PF00665">
    <property type="entry name" value="rve"/>
    <property type="match status" value="1"/>
</dbReference>
<keyword evidence="3" id="KW-0064">Aspartyl protease</keyword>
<dbReference type="GO" id="GO:0004190">
    <property type="term" value="F:aspartic-type endopeptidase activity"/>
    <property type="evidence" value="ECO:0007669"/>
    <property type="project" value="UniProtKB-KW"/>
</dbReference>
<feature type="region of interest" description="Disordered" evidence="6">
    <location>
        <begin position="734"/>
        <end position="797"/>
    </location>
</feature>
<dbReference type="Pfam" id="PF07727">
    <property type="entry name" value="RVT_2"/>
    <property type="match status" value="1"/>
</dbReference>
<feature type="domain" description="Integrase catalytic" evidence="8">
    <location>
        <begin position="443"/>
        <end position="618"/>
    </location>
</feature>
<dbReference type="SUPFAM" id="SSF53098">
    <property type="entry name" value="Ribonuclease H-like"/>
    <property type="match status" value="1"/>
</dbReference>
<comment type="caution">
    <text evidence="9">The sequence shown here is derived from an EMBL/GenBank/DDBJ whole genome shotgun (WGS) entry which is preliminary data.</text>
</comment>
<evidence type="ECO:0000313" key="10">
    <source>
        <dbReference type="Proteomes" id="UP000653454"/>
    </source>
</evidence>
<dbReference type="GO" id="GO:0042575">
    <property type="term" value="C:DNA polymerase complex"/>
    <property type="evidence" value="ECO:0007669"/>
    <property type="project" value="UniProtKB-ARBA"/>
</dbReference>
<keyword evidence="4" id="KW-0378">Hydrolase</keyword>
<sequence>MATNSNSGFMNIEKLTGRENYSTWSFAVQAYMQLEDLWQCTEVSPNTDIEIKKDVKAKSKLILLIDPMLYVHIREAKTTKEVWDNLTRAFDDSGLSRKVGLLKDLINTTLETSSCVEDYVNKIMTAAHRLRNIGFKVDDEWLGTLMLAGLPDLYKPMIMAIESSGVQISADLIKTKLLQEVKATETTAYFSNSKHQHQKYNPHHKQGYKKHEQGQQKGPRCYNCNKYGHLGKNCWFKKNKTDTKDNNGFIAAFSASTHNDSMHWYIDSGATMHMTMHKDWLEDISTSNVKSIRIADNKVLHVEGCGNVTINVPDEQGSVSKIQVRNVLYVPDLSTNLLSVSKIIKSGCKIEFNESECNIFNQNGQNIAKAGLVSDLYKLITNEKKAQAFPAVVDEDVCLWHQRMGHLNFTDTKKLPSCTTGVKLSPSKEDIKCISCIEAKQTRQSFPSEGSRATELLEVIHSDVCGPMQTASLGGARYFVTFIDDLSRKVFVYPIKSKAEVLEKFNEFKNLVENELNKKIKKLRTDNGKEYINRNFDSYLKKSGILHQTTVPYTPEQNGLSERMNRTIIEKSKCMLFNAQLQNCYWAEAVVTAAYIINRSPTKSLSNITPEEVWSGEKPDLSHIRIFGCRAMVHIPKERRQKLDAKSRELIFVGYCTGTKGYRFIDPKSKQSITSRDVVFLEATVSRNIVINKSASETKEIISNHKNNEDKNDTEKKNNKKELCIPVNKIITIPFSEPDRNDDAQEKESSSGADPDDSNTTLHNNSSDASTSTQSHYSDPDDETYVPEESSSSYISDDSIQELNKVLKSKRREEIYEPDLSINEDNVFTNTSFACMNVEFTMGIIDKDPQSLSEALQSNKADKWMEAMKEEHNSLLLNNTWTLVDLPPNKKVIPCKWVYRTKSDEHGNITRYKARLVIKGFQQKKGIDYHEIYAPVVRYSSMRYVIGLAAKHDLKIHQLDAVSAFLQGDIDEDIYMAQPPNFQDGSKVCKLNKSIYGLKQASRQWNKKLNKCSGYVFLFQGAAISWCSKRQPTIALSSTEAEYMSLTIAVQEAIWLKQLEEDFWPTLTGTPILIYCDNQSTISISGNDIYHARSKHIDVHYHFVRERISNNQVTIRYKNTEDMVADVLTKGLPRPKHQFFSNALGLRSEERVGF</sequence>
<dbReference type="GO" id="GO:0071897">
    <property type="term" value="P:DNA biosynthetic process"/>
    <property type="evidence" value="ECO:0007669"/>
    <property type="project" value="UniProtKB-ARBA"/>
</dbReference>
<dbReference type="PANTHER" id="PTHR42648">
    <property type="entry name" value="TRANSPOSASE, PUTATIVE-RELATED"/>
    <property type="match status" value="1"/>
</dbReference>
<dbReference type="Pfam" id="PF25597">
    <property type="entry name" value="SH3_retrovirus"/>
    <property type="match status" value="1"/>
</dbReference>
<dbReference type="InterPro" id="IPR013103">
    <property type="entry name" value="RVT_2"/>
</dbReference>
<dbReference type="GO" id="GO:0008270">
    <property type="term" value="F:zinc ion binding"/>
    <property type="evidence" value="ECO:0007669"/>
    <property type="project" value="UniProtKB-KW"/>
</dbReference>
<dbReference type="Proteomes" id="UP000653454">
    <property type="component" value="Unassembled WGS sequence"/>
</dbReference>
<evidence type="ECO:0000256" key="2">
    <source>
        <dbReference type="ARBA" id="ARBA00022723"/>
    </source>
</evidence>
<dbReference type="InterPro" id="IPR036397">
    <property type="entry name" value="RNaseH_sf"/>
</dbReference>
<evidence type="ECO:0000259" key="7">
    <source>
        <dbReference type="PROSITE" id="PS50158"/>
    </source>
</evidence>
<feature type="compositionally biased region" description="Basic and acidic residues" evidence="6">
    <location>
        <begin position="737"/>
        <end position="749"/>
    </location>
</feature>
<dbReference type="Gene3D" id="3.30.420.10">
    <property type="entry name" value="Ribonuclease H-like superfamily/Ribonuclease H"/>
    <property type="match status" value="1"/>
</dbReference>
<dbReference type="Pfam" id="PF22936">
    <property type="entry name" value="Pol_BBD"/>
    <property type="match status" value="1"/>
</dbReference>
<dbReference type="InterPro" id="IPR043502">
    <property type="entry name" value="DNA/RNA_pol_sf"/>
</dbReference>
<evidence type="ECO:0000256" key="1">
    <source>
        <dbReference type="ARBA" id="ARBA00022670"/>
    </source>
</evidence>
<feature type="region of interest" description="Disordered" evidence="6">
    <location>
        <begin position="192"/>
        <end position="217"/>
    </location>
</feature>
<dbReference type="CDD" id="cd09272">
    <property type="entry name" value="RNase_HI_RT_Ty1"/>
    <property type="match status" value="1"/>
</dbReference>
<dbReference type="GO" id="GO:0003676">
    <property type="term" value="F:nucleic acid binding"/>
    <property type="evidence" value="ECO:0007669"/>
    <property type="project" value="InterPro"/>
</dbReference>
<dbReference type="PANTHER" id="PTHR42648:SF28">
    <property type="entry name" value="TRANSPOSON-ENCODED PROTEIN WITH RIBONUCLEASE H-LIKE AND RETROVIRUS ZINC FINGER-LIKE DOMAINS"/>
    <property type="match status" value="1"/>
</dbReference>
<evidence type="ECO:0000256" key="5">
    <source>
        <dbReference type="PROSITE-ProRule" id="PRU00047"/>
    </source>
</evidence>
<dbReference type="Pfam" id="PF13976">
    <property type="entry name" value="gag_pre-integrs"/>
    <property type="match status" value="1"/>
</dbReference>
<organism evidence="9 10">
    <name type="scientific">Plutella xylostella</name>
    <name type="common">Diamondback moth</name>
    <name type="synonym">Plutella maculipennis</name>
    <dbReference type="NCBI Taxonomy" id="51655"/>
    <lineage>
        <taxon>Eukaryota</taxon>
        <taxon>Metazoa</taxon>
        <taxon>Ecdysozoa</taxon>
        <taxon>Arthropoda</taxon>
        <taxon>Hexapoda</taxon>
        <taxon>Insecta</taxon>
        <taxon>Pterygota</taxon>
        <taxon>Neoptera</taxon>
        <taxon>Endopterygota</taxon>
        <taxon>Lepidoptera</taxon>
        <taxon>Glossata</taxon>
        <taxon>Ditrysia</taxon>
        <taxon>Yponomeutoidea</taxon>
        <taxon>Plutellidae</taxon>
        <taxon>Plutella</taxon>
    </lineage>
</organism>
<dbReference type="InterPro" id="IPR054722">
    <property type="entry name" value="PolX-like_BBD"/>
</dbReference>
<dbReference type="InterPro" id="IPR039537">
    <property type="entry name" value="Retrotran_Ty1/copia-like"/>
</dbReference>
<name>A0A8S4GDM9_PLUXY</name>
<feature type="compositionally biased region" description="Basic residues" evidence="6">
    <location>
        <begin position="194"/>
        <end position="208"/>
    </location>
</feature>
<reference evidence="9" key="1">
    <citation type="submission" date="2020-11" db="EMBL/GenBank/DDBJ databases">
        <authorList>
            <person name="Whiteford S."/>
        </authorList>
    </citation>
    <scope>NUCLEOTIDE SEQUENCE</scope>
</reference>
<dbReference type="InterPro" id="IPR001584">
    <property type="entry name" value="Integrase_cat-core"/>
</dbReference>
<evidence type="ECO:0000256" key="4">
    <source>
        <dbReference type="ARBA" id="ARBA00022801"/>
    </source>
</evidence>
<proteinExistence type="predicted"/>
<evidence type="ECO:0000256" key="6">
    <source>
        <dbReference type="SAM" id="MobiDB-lite"/>
    </source>
</evidence>
<dbReference type="GO" id="GO:0015074">
    <property type="term" value="P:DNA integration"/>
    <property type="evidence" value="ECO:0007669"/>
    <property type="project" value="InterPro"/>
</dbReference>
<feature type="compositionally biased region" description="Polar residues" evidence="6">
    <location>
        <begin position="758"/>
        <end position="777"/>
    </location>
</feature>
<dbReference type="Pfam" id="PF14223">
    <property type="entry name" value="Retrotran_gag_2"/>
    <property type="match status" value="1"/>
</dbReference>
<accession>A0A8S4GDM9</accession>
<dbReference type="PROSITE" id="PS50994">
    <property type="entry name" value="INTEGRASE"/>
    <property type="match status" value="1"/>
</dbReference>
<gene>
    <name evidence="9" type="ORF">PLXY2_LOCUS16216</name>
</gene>